<dbReference type="PANTHER" id="PTHR14859">
    <property type="entry name" value="CALCOFLUOR WHITE HYPERSENSITIVE PROTEIN PRECURSOR"/>
    <property type="match status" value="1"/>
</dbReference>
<dbReference type="AlphaFoldDB" id="D5V6H4"/>
<dbReference type="GO" id="GO:0004527">
    <property type="term" value="F:exonuclease activity"/>
    <property type="evidence" value="ECO:0007669"/>
    <property type="project" value="UniProtKB-KW"/>
</dbReference>
<proteinExistence type="predicted"/>
<evidence type="ECO:0000313" key="2">
    <source>
        <dbReference type="Proteomes" id="UP000000939"/>
    </source>
</evidence>
<dbReference type="SUPFAM" id="SSF56219">
    <property type="entry name" value="DNase I-like"/>
    <property type="match status" value="1"/>
</dbReference>
<dbReference type="GO" id="GO:0006506">
    <property type="term" value="P:GPI anchor biosynthetic process"/>
    <property type="evidence" value="ECO:0007669"/>
    <property type="project" value="TreeGrafter"/>
</dbReference>
<dbReference type="GO" id="GO:0016020">
    <property type="term" value="C:membrane"/>
    <property type="evidence" value="ECO:0007669"/>
    <property type="project" value="GOC"/>
</dbReference>
<protein>
    <submittedName>
        <fullName evidence="1">Endonuclease/exonuclease/phosphatase</fullName>
    </submittedName>
</protein>
<dbReference type="STRING" id="572480.Arnit_2596"/>
<dbReference type="InterPro" id="IPR051916">
    <property type="entry name" value="GPI-anchor_lipid_remodeler"/>
</dbReference>
<keyword evidence="1" id="KW-0540">Nuclease</keyword>
<dbReference type="PANTHER" id="PTHR14859:SF15">
    <property type="entry name" value="ENDONUCLEASE_EXONUCLEASE_PHOSPHATASE DOMAIN-CONTAINING PROTEIN"/>
    <property type="match status" value="1"/>
</dbReference>
<dbReference type="GO" id="GO:0004519">
    <property type="term" value="F:endonuclease activity"/>
    <property type="evidence" value="ECO:0007669"/>
    <property type="project" value="UniProtKB-KW"/>
</dbReference>
<dbReference type="RefSeq" id="WP_013136389.1">
    <property type="nucleotide sequence ID" value="NC_014166.1"/>
</dbReference>
<evidence type="ECO:0000313" key="1">
    <source>
        <dbReference type="EMBL" id="ADG94244.1"/>
    </source>
</evidence>
<organism evidence="1 2">
    <name type="scientific">Arcobacter nitrofigilis (strain ATCC 33309 / DSM 7299 / CCUG 15893 / LMG 7604 / NCTC 12251 / CI)</name>
    <name type="common">Campylobacter nitrofigilis</name>
    <dbReference type="NCBI Taxonomy" id="572480"/>
    <lineage>
        <taxon>Bacteria</taxon>
        <taxon>Pseudomonadati</taxon>
        <taxon>Campylobacterota</taxon>
        <taxon>Epsilonproteobacteria</taxon>
        <taxon>Campylobacterales</taxon>
        <taxon>Arcobacteraceae</taxon>
        <taxon>Arcobacter</taxon>
    </lineage>
</organism>
<dbReference type="EMBL" id="CP001999">
    <property type="protein sequence ID" value="ADG94244.1"/>
    <property type="molecule type" value="Genomic_DNA"/>
</dbReference>
<name>D5V6H4_ARCNC</name>
<gene>
    <name evidence="1" type="ordered locus">Arnit_2596</name>
</gene>
<dbReference type="Gene3D" id="3.60.10.10">
    <property type="entry name" value="Endonuclease/exonuclease/phosphatase"/>
    <property type="match status" value="1"/>
</dbReference>
<dbReference type="eggNOG" id="COG5239">
    <property type="taxonomic scope" value="Bacteria"/>
</dbReference>
<sequence>MNIKFTTFNLFQFTAPPFSWYFKKDRFTKEQWEQKVSWIKDQIKLLDADIIGFQEVFSIEELKELCKELGYEYFLSVDKPKINKQNPTIYKTTVLALASRFPIISNKNVRYDLASIKKHNFKDKFAFSRVPIKAIIELPNKTKIAVYVNHLKSNRLNEFEYIFKEGTSLKEKIEKTKVALENDFSSALKQRLIEASSLYMDIKESKIPTIFLCDLNDKEFSMTIDALTNKAYHEELEEDEYILFDSYYHCEKEIYNPHPEQKEIKRTPTSYYFSDENVIDFIFVSEQLKDKIVSYKVFDEHLQKNRNGTLLESDHAQVVCEIDID</sequence>
<dbReference type="InterPro" id="IPR036691">
    <property type="entry name" value="Endo/exonu/phosph_ase_sf"/>
</dbReference>
<keyword evidence="1" id="KW-0378">Hydrolase</keyword>
<keyword evidence="1" id="KW-0269">Exonuclease</keyword>
<keyword evidence="1" id="KW-0255">Endonuclease</keyword>
<dbReference type="Proteomes" id="UP000000939">
    <property type="component" value="Chromosome"/>
</dbReference>
<dbReference type="KEGG" id="ant:Arnit_2596"/>
<dbReference type="HOGENOM" id="CLU_056923_1_0_7"/>
<accession>D5V6H4</accession>
<reference evidence="1 2" key="1">
    <citation type="journal article" date="2010" name="Stand. Genomic Sci.">
        <title>Complete genome sequence of Arcobacter nitrofigilis type strain (CI).</title>
        <authorList>
            <person name="Pati A."/>
            <person name="Gronow S."/>
            <person name="Lapidus A."/>
            <person name="Copeland A."/>
            <person name="Glavina Del Rio T."/>
            <person name="Nolan M."/>
            <person name="Lucas S."/>
            <person name="Tice H."/>
            <person name="Cheng J.F."/>
            <person name="Han C."/>
            <person name="Chertkov O."/>
            <person name="Bruce D."/>
            <person name="Tapia R."/>
            <person name="Goodwin L."/>
            <person name="Pitluck S."/>
            <person name="Liolios K."/>
            <person name="Ivanova N."/>
            <person name="Mavromatis K."/>
            <person name="Chen A."/>
            <person name="Palaniappan K."/>
            <person name="Land M."/>
            <person name="Hauser L."/>
            <person name="Chang Y.J."/>
            <person name="Jeffries C.D."/>
            <person name="Detter J.C."/>
            <person name="Rohde M."/>
            <person name="Goker M."/>
            <person name="Bristow J."/>
            <person name="Eisen J.A."/>
            <person name="Markowitz V."/>
            <person name="Hugenholtz P."/>
            <person name="Klenk H.P."/>
            <person name="Kyrpides N.C."/>
        </authorList>
    </citation>
    <scope>NUCLEOTIDE SEQUENCE [LARGE SCALE GENOMIC DNA]</scope>
    <source>
        <strain evidence="2">ATCC 33309 / DSM 7299 / CCUG 15893 / LMG 7604 / NCTC 12251 / CI</strain>
    </source>
</reference>
<dbReference type="OrthoDB" id="833328at2"/>
<keyword evidence="2" id="KW-1185">Reference proteome</keyword>